<dbReference type="EMBL" id="JABEQF010000004">
    <property type="protein sequence ID" value="MBB2189565.1"/>
    <property type="molecule type" value="Genomic_DNA"/>
</dbReference>
<dbReference type="Proteomes" id="UP000555756">
    <property type="component" value="Unassembled WGS sequence"/>
</dbReference>
<name>A0A7W4JRH1_9PROT</name>
<evidence type="ECO:0000313" key="1">
    <source>
        <dbReference type="EMBL" id="MBB2189565.1"/>
    </source>
</evidence>
<dbReference type="InterPro" id="IPR012347">
    <property type="entry name" value="Ferritin-like"/>
</dbReference>
<protein>
    <submittedName>
        <fullName evidence="1">Bacterioferritin</fullName>
    </submittedName>
</protein>
<keyword evidence="2" id="KW-1185">Reference proteome</keyword>
<dbReference type="InterPro" id="IPR009078">
    <property type="entry name" value="Ferritin-like_SF"/>
</dbReference>
<sequence length="161" mass="17767">MTEAKDMTDPPVPTDATPLHARMRPSLEREAATHVYEGDVLTPIDLLQTTMANEGVYVLRYRMHAITVAGINIKTVDAELAIHANGQQAHMMTAAGRIGRPGVIPAFRAAGAYGEDGNLVGTVRQILMSMQLIIEFFRRPRPDADAGKDPHRRGRTYDRYA</sequence>
<dbReference type="Gene3D" id="1.20.1260.10">
    <property type="match status" value="1"/>
</dbReference>
<dbReference type="RefSeq" id="WP_183118751.1">
    <property type="nucleotide sequence ID" value="NZ_JABEQF010000004.1"/>
</dbReference>
<dbReference type="SUPFAM" id="SSF47240">
    <property type="entry name" value="Ferritin-like"/>
    <property type="match status" value="1"/>
</dbReference>
<reference evidence="1 2" key="1">
    <citation type="submission" date="2020-04" db="EMBL/GenBank/DDBJ databases">
        <title>Description of novel Gluconacetobacter.</title>
        <authorList>
            <person name="Sombolestani A."/>
        </authorList>
    </citation>
    <scope>NUCLEOTIDE SEQUENCE [LARGE SCALE GENOMIC DNA]</scope>
    <source>
        <strain evidence="1 2">LMG 21311</strain>
    </source>
</reference>
<comment type="caution">
    <text evidence="1">The sequence shown here is derived from an EMBL/GenBank/DDBJ whole genome shotgun (WGS) entry which is preliminary data.</text>
</comment>
<evidence type="ECO:0000313" key="2">
    <source>
        <dbReference type="Proteomes" id="UP000555756"/>
    </source>
</evidence>
<accession>A0A7W4JRH1</accession>
<proteinExistence type="predicted"/>
<organism evidence="1 2">
    <name type="scientific">Gluconacetobacter azotocaptans</name>
    <dbReference type="NCBI Taxonomy" id="142834"/>
    <lineage>
        <taxon>Bacteria</taxon>
        <taxon>Pseudomonadati</taxon>
        <taxon>Pseudomonadota</taxon>
        <taxon>Alphaproteobacteria</taxon>
        <taxon>Acetobacterales</taxon>
        <taxon>Acetobacteraceae</taxon>
        <taxon>Gluconacetobacter</taxon>
    </lineage>
</organism>
<dbReference type="AlphaFoldDB" id="A0A7W4JRH1"/>
<gene>
    <name evidence="1" type="ORF">HLH34_06255</name>
</gene>